<evidence type="ECO:0000313" key="4">
    <source>
        <dbReference type="Proteomes" id="UP000054248"/>
    </source>
</evidence>
<proteinExistence type="predicted"/>
<dbReference type="SMART" id="SM00220">
    <property type="entry name" value="S_TKc"/>
    <property type="match status" value="1"/>
</dbReference>
<keyword evidence="4" id="KW-1185">Reference proteome</keyword>
<feature type="non-terminal residue" evidence="3">
    <location>
        <position position="1"/>
    </location>
</feature>
<evidence type="ECO:0000313" key="3">
    <source>
        <dbReference type="EMBL" id="KIO26920.1"/>
    </source>
</evidence>
<reference evidence="4" key="2">
    <citation type="submission" date="2015-01" db="EMBL/GenBank/DDBJ databases">
        <title>Evolutionary Origins and Diversification of the Mycorrhizal Mutualists.</title>
        <authorList>
            <consortium name="DOE Joint Genome Institute"/>
            <consortium name="Mycorrhizal Genomics Consortium"/>
            <person name="Kohler A."/>
            <person name="Kuo A."/>
            <person name="Nagy L.G."/>
            <person name="Floudas D."/>
            <person name="Copeland A."/>
            <person name="Barry K.W."/>
            <person name="Cichocki N."/>
            <person name="Veneault-Fourrey C."/>
            <person name="LaButti K."/>
            <person name="Lindquist E.A."/>
            <person name="Lipzen A."/>
            <person name="Lundell T."/>
            <person name="Morin E."/>
            <person name="Murat C."/>
            <person name="Riley R."/>
            <person name="Ohm R."/>
            <person name="Sun H."/>
            <person name="Tunlid A."/>
            <person name="Henrissat B."/>
            <person name="Grigoriev I.V."/>
            <person name="Hibbett D.S."/>
            <person name="Martin F."/>
        </authorList>
    </citation>
    <scope>NUCLEOTIDE SEQUENCE [LARGE SCALE GENOMIC DNA]</scope>
    <source>
        <strain evidence="4">MUT 4182</strain>
    </source>
</reference>
<dbReference type="PROSITE" id="PS00108">
    <property type="entry name" value="PROTEIN_KINASE_ST"/>
    <property type="match status" value="1"/>
</dbReference>
<dbReference type="SMART" id="SM00028">
    <property type="entry name" value="TPR"/>
    <property type="match status" value="5"/>
</dbReference>
<dbReference type="InterPro" id="IPR011009">
    <property type="entry name" value="Kinase-like_dom_sf"/>
</dbReference>
<keyword evidence="1" id="KW-0802">TPR repeat</keyword>
<sequence length="454" mass="50808">WLIFPWEANGTLKDFVALRNWEIPERIWLIDDVTRGVEYLHTRNPSIYHGDLKSVNVLINSKYCAVITDFGSARRLHQKQGIRETSTTQTEKKIEAQPVFEFQASFDALTNTITLTGNEYTLRWAAPELLKDDEPGLWSDLWSLGWIYYEVMTNSIPFQHVRKDSMVIKQVIQGDLPSVTDHIRMSLILQLCSITIKCWSINPSDRPTAKDCVKLISWMPMIAPDPQRSLDIAAPGARPAELLMKLGDMHTFQGDLSIASSFYTEALGIYTNIADNAGRAEALSSLANLHRYQSEYDQAIALYSEVNQIYTDIGDSEGKAGVTFGLAEVYRGQEKYSEAVMLYSEALQIRASIGDREGRVEALLGLASVYRCQDENSQAVSLYTEAAQICTDIGYERGRGDALFGLAEVHKAQEEYGEAVRLHSEALQICTDIGDRMGRASSLRALAGLLNVQT</sequence>
<dbReference type="InterPro" id="IPR011990">
    <property type="entry name" value="TPR-like_helical_dom_sf"/>
</dbReference>
<dbReference type="GO" id="GO:0004672">
    <property type="term" value="F:protein kinase activity"/>
    <property type="evidence" value="ECO:0007669"/>
    <property type="project" value="InterPro"/>
</dbReference>
<dbReference type="InterPro" id="IPR000719">
    <property type="entry name" value="Prot_kinase_dom"/>
</dbReference>
<dbReference type="EMBL" id="KN823017">
    <property type="protein sequence ID" value="KIO26920.1"/>
    <property type="molecule type" value="Genomic_DNA"/>
</dbReference>
<feature type="repeat" description="TPR" evidence="1">
    <location>
        <begin position="320"/>
        <end position="353"/>
    </location>
</feature>
<dbReference type="PROSITE" id="PS50011">
    <property type="entry name" value="PROTEIN_KINASE_DOM"/>
    <property type="match status" value="1"/>
</dbReference>
<dbReference type="OrthoDB" id="3219560at2759"/>
<dbReference type="Gene3D" id="1.25.40.10">
    <property type="entry name" value="Tetratricopeptide repeat domain"/>
    <property type="match status" value="1"/>
</dbReference>
<dbReference type="GO" id="GO:0005524">
    <property type="term" value="F:ATP binding"/>
    <property type="evidence" value="ECO:0007669"/>
    <property type="project" value="InterPro"/>
</dbReference>
<dbReference type="Gene3D" id="1.10.510.10">
    <property type="entry name" value="Transferase(Phosphotransferase) domain 1"/>
    <property type="match status" value="1"/>
</dbReference>
<reference evidence="3 4" key="1">
    <citation type="submission" date="2014-04" db="EMBL/GenBank/DDBJ databases">
        <authorList>
            <consortium name="DOE Joint Genome Institute"/>
            <person name="Kuo A."/>
            <person name="Girlanda M."/>
            <person name="Perotto S."/>
            <person name="Kohler A."/>
            <person name="Nagy L.G."/>
            <person name="Floudas D."/>
            <person name="Copeland A."/>
            <person name="Barry K.W."/>
            <person name="Cichocki N."/>
            <person name="Veneault-Fourrey C."/>
            <person name="LaButti K."/>
            <person name="Lindquist E.A."/>
            <person name="Lipzen A."/>
            <person name="Lundell T."/>
            <person name="Morin E."/>
            <person name="Murat C."/>
            <person name="Sun H."/>
            <person name="Tunlid A."/>
            <person name="Henrissat B."/>
            <person name="Grigoriev I.V."/>
            <person name="Hibbett D.S."/>
            <person name="Martin F."/>
            <person name="Nordberg H.P."/>
            <person name="Cantor M.N."/>
            <person name="Hua S.X."/>
        </authorList>
    </citation>
    <scope>NUCLEOTIDE SEQUENCE [LARGE SCALE GENOMIC DNA]</scope>
    <source>
        <strain evidence="3 4">MUT 4182</strain>
    </source>
</reference>
<evidence type="ECO:0000256" key="1">
    <source>
        <dbReference type="PROSITE-ProRule" id="PRU00339"/>
    </source>
</evidence>
<dbReference type="STRING" id="1051891.A0A0C3Q9X4"/>
<organism evidence="3 4">
    <name type="scientific">Tulasnella calospora MUT 4182</name>
    <dbReference type="NCBI Taxonomy" id="1051891"/>
    <lineage>
        <taxon>Eukaryota</taxon>
        <taxon>Fungi</taxon>
        <taxon>Dikarya</taxon>
        <taxon>Basidiomycota</taxon>
        <taxon>Agaricomycotina</taxon>
        <taxon>Agaricomycetes</taxon>
        <taxon>Cantharellales</taxon>
        <taxon>Tulasnellaceae</taxon>
        <taxon>Tulasnella</taxon>
    </lineage>
</organism>
<protein>
    <recommendedName>
        <fullName evidence="2">Protein kinase domain-containing protein</fullName>
    </recommendedName>
</protein>
<dbReference type="PROSITE" id="PS50005">
    <property type="entry name" value="TPR"/>
    <property type="match status" value="1"/>
</dbReference>
<dbReference type="InterPro" id="IPR019734">
    <property type="entry name" value="TPR_rpt"/>
</dbReference>
<dbReference type="PANTHER" id="PTHR10098">
    <property type="entry name" value="RAPSYN-RELATED"/>
    <property type="match status" value="1"/>
</dbReference>
<gene>
    <name evidence="3" type="ORF">M407DRAFT_23857</name>
</gene>
<dbReference type="InterPro" id="IPR008271">
    <property type="entry name" value="Ser/Thr_kinase_AS"/>
</dbReference>
<dbReference type="SUPFAM" id="SSF56112">
    <property type="entry name" value="Protein kinase-like (PK-like)"/>
    <property type="match status" value="1"/>
</dbReference>
<dbReference type="Proteomes" id="UP000054248">
    <property type="component" value="Unassembled WGS sequence"/>
</dbReference>
<name>A0A0C3Q9X4_9AGAM</name>
<feature type="non-terminal residue" evidence="3">
    <location>
        <position position="454"/>
    </location>
</feature>
<dbReference type="Pfam" id="PF13424">
    <property type="entry name" value="TPR_12"/>
    <property type="match status" value="2"/>
</dbReference>
<dbReference type="AlphaFoldDB" id="A0A0C3Q9X4"/>
<accession>A0A0C3Q9X4</accession>
<dbReference type="HOGENOM" id="CLU_000288_7_37_1"/>
<dbReference type="SUPFAM" id="SSF48452">
    <property type="entry name" value="TPR-like"/>
    <property type="match status" value="1"/>
</dbReference>
<dbReference type="Pfam" id="PF13176">
    <property type="entry name" value="TPR_7"/>
    <property type="match status" value="1"/>
</dbReference>
<feature type="domain" description="Protein kinase" evidence="2">
    <location>
        <begin position="1"/>
        <end position="222"/>
    </location>
</feature>
<evidence type="ECO:0000259" key="2">
    <source>
        <dbReference type="PROSITE" id="PS50011"/>
    </source>
</evidence>
<dbReference type="PANTHER" id="PTHR10098:SF108">
    <property type="entry name" value="TETRATRICOPEPTIDE REPEAT PROTEIN 28"/>
    <property type="match status" value="1"/>
</dbReference>
<dbReference type="Pfam" id="PF00069">
    <property type="entry name" value="Pkinase"/>
    <property type="match status" value="1"/>
</dbReference>